<dbReference type="AlphaFoldDB" id="A0A6F8T760"/>
<gene>
    <name evidence="1" type="ORF">TUM19329_28760</name>
</gene>
<protein>
    <submittedName>
        <fullName evidence="1">Uncharacterized protein</fullName>
    </submittedName>
</protein>
<dbReference type="KEGG" id="lant:TUM19329_28760"/>
<evidence type="ECO:0000313" key="1">
    <source>
        <dbReference type="EMBL" id="BCA96515.1"/>
    </source>
</evidence>
<sequence length="64" mass="7450">MTLHVKEYKLNEYPDNPASLSRQHGKYSHEKLQLKKENGSHFTFIFLPGNKESQGKITSDFKLN</sequence>
<evidence type="ECO:0000313" key="2">
    <source>
        <dbReference type="Proteomes" id="UP000502894"/>
    </source>
</evidence>
<accession>A0A6F8T760</accession>
<organism evidence="1 2">
    <name type="scientific">Legionella antarctica</name>
    <dbReference type="NCBI Taxonomy" id="2708020"/>
    <lineage>
        <taxon>Bacteria</taxon>
        <taxon>Pseudomonadati</taxon>
        <taxon>Pseudomonadota</taxon>
        <taxon>Gammaproteobacteria</taxon>
        <taxon>Legionellales</taxon>
        <taxon>Legionellaceae</taxon>
        <taxon>Legionella</taxon>
    </lineage>
</organism>
<dbReference type="Proteomes" id="UP000502894">
    <property type="component" value="Chromosome"/>
</dbReference>
<dbReference type="EMBL" id="AP022839">
    <property type="protein sequence ID" value="BCA96515.1"/>
    <property type="molecule type" value="Genomic_DNA"/>
</dbReference>
<keyword evidence="2" id="KW-1185">Reference proteome</keyword>
<reference evidence="1" key="1">
    <citation type="journal article" date="2020" name="Microbiol. Resour. Announc.">
        <title>Complete Genome Sequence of Novel Psychrotolerant Legionella Strain TUM19329, Isolated from Antarctic Lake Sediment.</title>
        <authorList>
            <person name="Shimada S."/>
            <person name="Nakai R."/>
            <person name="Aoki K."/>
            <person name="Shimoeda N."/>
            <person name="Ohno G."/>
            <person name="Miyazaki Y."/>
            <person name="Kudoh S."/>
            <person name="Imura S."/>
            <person name="Watanabe K."/>
            <person name="Ishii Y."/>
            <person name="Tateda K."/>
        </authorList>
    </citation>
    <scope>NUCLEOTIDE SEQUENCE [LARGE SCALE GENOMIC DNA]</scope>
    <source>
        <strain evidence="1">TUM19329</strain>
    </source>
</reference>
<proteinExistence type="predicted"/>
<name>A0A6F8T760_9GAMM</name>